<keyword evidence="2" id="KW-0479">Metal-binding</keyword>
<dbReference type="CDD" id="cd18008">
    <property type="entry name" value="DEXDc_SHPRH-like"/>
    <property type="match status" value="1"/>
</dbReference>
<gene>
    <name evidence="13" type="ORF">RIF29_27420</name>
</gene>
<keyword evidence="5" id="KW-0378">Hydrolase</keyword>
<dbReference type="SMART" id="SM00487">
    <property type="entry name" value="DEXDc"/>
    <property type="match status" value="1"/>
</dbReference>
<dbReference type="AlphaFoldDB" id="A0AAN9I5K0"/>
<dbReference type="GO" id="GO:0005524">
    <property type="term" value="F:ATP binding"/>
    <property type="evidence" value="ECO:0007669"/>
    <property type="project" value="UniProtKB-KW"/>
</dbReference>
<dbReference type="GO" id="GO:0004386">
    <property type="term" value="F:helicase activity"/>
    <property type="evidence" value="ECO:0007669"/>
    <property type="project" value="UniProtKB-KW"/>
</dbReference>
<dbReference type="Pfam" id="PF00176">
    <property type="entry name" value="SNF2-rel_dom"/>
    <property type="match status" value="1"/>
</dbReference>
<keyword evidence="4 9" id="KW-0863">Zinc-finger</keyword>
<dbReference type="SUPFAM" id="SSF52540">
    <property type="entry name" value="P-loop containing nucleoside triphosphate hydrolases"/>
    <property type="match status" value="1"/>
</dbReference>
<sequence>MEQDQEQLPSPFRRSDTSVPGEMVELELINSFWKVKSNEDIEGSLNQDDASDSSDDGSNPLSKRGKMQSDLKNQEQRDIDMTEDLKNQLDSLDLTGNEKKENAKKGSKKDSPKLPWQVWEEEHKRWINENTLEDVKLDDQSDIMNGTAEASSDLTMPLRRYQKEWLFWALKQENSEFRGGILADEMGMGKTIQSIALVLAKRELHQMSCEPDESIPSPGSSKVVPVIKGTLVICPLAAVTTWVNEIGKFTSKGSTKVLVYHGSKRRKSVGQFSDYDFVITTYPTLGTEFKKDMSLPHAVKWQRIMLDEAHIIKSRTSNTTQAVLALESTYKWALCGTPFQNSVGELYSLVQFLQIFPYSYYLCKDCDCRTLDFPWSIDCSNCDHDSYRHFCWWDRYLTKPKQTRGNDDSRKRAMILLRHRVLKDILLRRTKSGRAADLGLPPRIVRYISQNTLMKNYAHILALISRLRQAVCHPYLVEFSETATSRDGNMDNTGTVEQVCGICKAVAEDLAVTPCGHIFCNSCLIASYLVSLSAALVQVPCPSCSQLLPADLTSTKDVKDRAKKTTIKGFGPSSILNKITLETQSGLPNWGQISTPSQERLAIPQINALALCQLG</sequence>
<keyword evidence="3" id="KW-0547">Nucleotide-binding</keyword>
<evidence type="ECO:0000256" key="9">
    <source>
        <dbReference type="PROSITE-ProRule" id="PRU00175"/>
    </source>
</evidence>
<keyword evidence="14" id="KW-1185">Reference proteome</keyword>
<evidence type="ECO:0000256" key="6">
    <source>
        <dbReference type="ARBA" id="ARBA00022806"/>
    </source>
</evidence>
<evidence type="ECO:0000313" key="13">
    <source>
        <dbReference type="EMBL" id="KAK7261116.1"/>
    </source>
</evidence>
<evidence type="ECO:0000256" key="10">
    <source>
        <dbReference type="SAM" id="MobiDB-lite"/>
    </source>
</evidence>
<organism evidence="13 14">
    <name type="scientific">Crotalaria pallida</name>
    <name type="common">Smooth rattlebox</name>
    <name type="synonym">Crotalaria striata</name>
    <dbReference type="NCBI Taxonomy" id="3830"/>
    <lineage>
        <taxon>Eukaryota</taxon>
        <taxon>Viridiplantae</taxon>
        <taxon>Streptophyta</taxon>
        <taxon>Embryophyta</taxon>
        <taxon>Tracheophyta</taxon>
        <taxon>Spermatophyta</taxon>
        <taxon>Magnoliopsida</taxon>
        <taxon>eudicotyledons</taxon>
        <taxon>Gunneridae</taxon>
        <taxon>Pentapetalae</taxon>
        <taxon>rosids</taxon>
        <taxon>fabids</taxon>
        <taxon>Fabales</taxon>
        <taxon>Fabaceae</taxon>
        <taxon>Papilionoideae</taxon>
        <taxon>50 kb inversion clade</taxon>
        <taxon>genistoids sensu lato</taxon>
        <taxon>core genistoids</taxon>
        <taxon>Crotalarieae</taxon>
        <taxon>Crotalaria</taxon>
    </lineage>
</organism>
<dbReference type="PANTHER" id="PTHR45626">
    <property type="entry name" value="TRANSCRIPTION TERMINATION FACTOR 2-RELATED"/>
    <property type="match status" value="1"/>
</dbReference>
<keyword evidence="6" id="KW-0347">Helicase</keyword>
<dbReference type="InterPro" id="IPR050628">
    <property type="entry name" value="SNF2_RAD54_helicase_TF"/>
</dbReference>
<dbReference type="Gene3D" id="3.30.40.10">
    <property type="entry name" value="Zinc/RING finger domain, C3HC4 (zinc finger)"/>
    <property type="match status" value="1"/>
</dbReference>
<dbReference type="SUPFAM" id="SSF57850">
    <property type="entry name" value="RING/U-box"/>
    <property type="match status" value="1"/>
</dbReference>
<dbReference type="InterPro" id="IPR018957">
    <property type="entry name" value="Znf_C3HC4_RING-type"/>
</dbReference>
<evidence type="ECO:0000313" key="14">
    <source>
        <dbReference type="Proteomes" id="UP001372338"/>
    </source>
</evidence>
<evidence type="ECO:0000256" key="3">
    <source>
        <dbReference type="ARBA" id="ARBA00022741"/>
    </source>
</evidence>
<dbReference type="GO" id="GO:0008270">
    <property type="term" value="F:zinc ion binding"/>
    <property type="evidence" value="ECO:0007669"/>
    <property type="project" value="UniProtKB-KW"/>
</dbReference>
<dbReference type="InterPro" id="IPR000330">
    <property type="entry name" value="SNF2_N"/>
</dbReference>
<dbReference type="InterPro" id="IPR027417">
    <property type="entry name" value="P-loop_NTPase"/>
</dbReference>
<keyword evidence="7" id="KW-0862">Zinc</keyword>
<dbReference type="InterPro" id="IPR001841">
    <property type="entry name" value="Znf_RING"/>
</dbReference>
<feature type="domain" description="RING-type" evidence="11">
    <location>
        <begin position="500"/>
        <end position="545"/>
    </location>
</feature>
<comment type="similarity">
    <text evidence="1">Belongs to the SNF2/RAD54 helicase family. RAD16 subfamily.</text>
</comment>
<evidence type="ECO:0000256" key="8">
    <source>
        <dbReference type="ARBA" id="ARBA00022840"/>
    </source>
</evidence>
<dbReference type="GO" id="GO:0016787">
    <property type="term" value="F:hydrolase activity"/>
    <property type="evidence" value="ECO:0007669"/>
    <property type="project" value="UniProtKB-KW"/>
</dbReference>
<protein>
    <submittedName>
        <fullName evidence="13">Uncharacterized protein</fullName>
    </submittedName>
</protein>
<dbReference type="SMART" id="SM00184">
    <property type="entry name" value="RING"/>
    <property type="match status" value="1"/>
</dbReference>
<reference evidence="13 14" key="1">
    <citation type="submission" date="2024-01" db="EMBL/GenBank/DDBJ databases">
        <title>The genomes of 5 underutilized Papilionoideae crops provide insights into root nodulation and disease resistanc.</title>
        <authorList>
            <person name="Yuan L."/>
        </authorList>
    </citation>
    <scope>NUCLEOTIDE SEQUENCE [LARGE SCALE GENOMIC DNA]</scope>
    <source>
        <strain evidence="13">ZHUSHIDOU_FW_LH</strain>
        <tissue evidence="13">Leaf</tissue>
    </source>
</reference>
<name>A0AAN9I5K0_CROPI</name>
<evidence type="ECO:0000256" key="7">
    <source>
        <dbReference type="ARBA" id="ARBA00022833"/>
    </source>
</evidence>
<dbReference type="EMBL" id="JAYWIO010000005">
    <property type="protein sequence ID" value="KAK7261116.1"/>
    <property type="molecule type" value="Genomic_DNA"/>
</dbReference>
<evidence type="ECO:0000256" key="2">
    <source>
        <dbReference type="ARBA" id="ARBA00022723"/>
    </source>
</evidence>
<evidence type="ECO:0000256" key="1">
    <source>
        <dbReference type="ARBA" id="ARBA00008438"/>
    </source>
</evidence>
<keyword evidence="8" id="KW-0067">ATP-binding</keyword>
<evidence type="ECO:0000256" key="4">
    <source>
        <dbReference type="ARBA" id="ARBA00022771"/>
    </source>
</evidence>
<feature type="domain" description="Helicase ATP-binding" evidence="12">
    <location>
        <begin position="171"/>
        <end position="356"/>
    </location>
</feature>
<feature type="region of interest" description="Disordered" evidence="10">
    <location>
        <begin position="1"/>
        <end position="21"/>
    </location>
</feature>
<dbReference type="PANTHER" id="PTHR45626:SF12">
    <property type="entry name" value="DNA REPAIR PROTEIN RAD16"/>
    <property type="match status" value="1"/>
</dbReference>
<feature type="compositionally biased region" description="Basic and acidic residues" evidence="10">
    <location>
        <begin position="96"/>
        <end position="112"/>
    </location>
</feature>
<accession>A0AAN9I5K0</accession>
<dbReference type="InterPro" id="IPR017907">
    <property type="entry name" value="Znf_RING_CS"/>
</dbReference>
<feature type="compositionally biased region" description="Basic and acidic residues" evidence="10">
    <location>
        <begin position="67"/>
        <end position="87"/>
    </location>
</feature>
<dbReference type="GO" id="GO:0005634">
    <property type="term" value="C:nucleus"/>
    <property type="evidence" value="ECO:0007669"/>
    <property type="project" value="TreeGrafter"/>
</dbReference>
<comment type="caution">
    <text evidence="13">The sequence shown here is derived from an EMBL/GenBank/DDBJ whole genome shotgun (WGS) entry which is preliminary data.</text>
</comment>
<dbReference type="PROSITE" id="PS51192">
    <property type="entry name" value="HELICASE_ATP_BIND_1"/>
    <property type="match status" value="1"/>
</dbReference>
<dbReference type="InterPro" id="IPR038718">
    <property type="entry name" value="SNF2-like_sf"/>
</dbReference>
<feature type="region of interest" description="Disordered" evidence="10">
    <location>
        <begin position="43"/>
        <end position="114"/>
    </location>
</feature>
<evidence type="ECO:0000256" key="5">
    <source>
        <dbReference type="ARBA" id="ARBA00022801"/>
    </source>
</evidence>
<dbReference type="InterPro" id="IPR013083">
    <property type="entry name" value="Znf_RING/FYVE/PHD"/>
</dbReference>
<dbReference type="Gene3D" id="3.40.50.10810">
    <property type="entry name" value="Tandem AAA-ATPase domain"/>
    <property type="match status" value="1"/>
</dbReference>
<evidence type="ECO:0000259" key="11">
    <source>
        <dbReference type="PROSITE" id="PS50089"/>
    </source>
</evidence>
<dbReference type="InterPro" id="IPR014001">
    <property type="entry name" value="Helicase_ATP-bd"/>
</dbReference>
<dbReference type="Pfam" id="PF00097">
    <property type="entry name" value="zf-C3HC4"/>
    <property type="match status" value="1"/>
</dbReference>
<dbReference type="GO" id="GO:0006289">
    <property type="term" value="P:nucleotide-excision repair"/>
    <property type="evidence" value="ECO:0007669"/>
    <property type="project" value="TreeGrafter"/>
</dbReference>
<evidence type="ECO:0000259" key="12">
    <source>
        <dbReference type="PROSITE" id="PS51192"/>
    </source>
</evidence>
<proteinExistence type="inferred from homology"/>
<dbReference type="GO" id="GO:0008094">
    <property type="term" value="F:ATP-dependent activity, acting on DNA"/>
    <property type="evidence" value="ECO:0007669"/>
    <property type="project" value="TreeGrafter"/>
</dbReference>
<dbReference type="PROSITE" id="PS50089">
    <property type="entry name" value="ZF_RING_2"/>
    <property type="match status" value="1"/>
</dbReference>
<dbReference type="Proteomes" id="UP001372338">
    <property type="component" value="Unassembled WGS sequence"/>
</dbReference>
<dbReference type="PROSITE" id="PS00518">
    <property type="entry name" value="ZF_RING_1"/>
    <property type="match status" value="1"/>
</dbReference>